<dbReference type="Gene3D" id="3.40.140.10">
    <property type="entry name" value="Cytidine Deaminase, domain 2"/>
    <property type="match status" value="1"/>
</dbReference>
<dbReference type="EMBL" id="CABVLZ010000002">
    <property type="protein sequence ID" value="VVU94726.1"/>
    <property type="molecule type" value="Genomic_DNA"/>
</dbReference>
<dbReference type="InterPro" id="IPR002125">
    <property type="entry name" value="CMP_dCMP_dom"/>
</dbReference>
<dbReference type="GO" id="GO:0006220">
    <property type="term" value="P:pyrimidine nucleotide metabolic process"/>
    <property type="evidence" value="ECO:0007669"/>
    <property type="project" value="InterPro"/>
</dbReference>
<comment type="cofactor">
    <cofactor evidence="1">
        <name>Zn(2+)</name>
        <dbReference type="ChEBI" id="CHEBI:29105"/>
    </cofactor>
</comment>
<dbReference type="InterPro" id="IPR016192">
    <property type="entry name" value="APOBEC/CMP_deaminase_Zn-bd"/>
</dbReference>
<dbReference type="AlphaFoldDB" id="A0A5E8CI19"/>
<protein>
    <submittedName>
        <fullName evidence="7">Cytidine and deoxycytidylate deaminase zinc-binding region</fullName>
    </submittedName>
</protein>
<dbReference type="PIRSF" id="PIRSF006019">
    <property type="entry name" value="dCMP_deaminase"/>
    <property type="match status" value="1"/>
</dbReference>
<dbReference type="SUPFAM" id="SSF53927">
    <property type="entry name" value="Cytidine deaminase-like"/>
    <property type="match status" value="1"/>
</dbReference>
<dbReference type="InterPro" id="IPR035105">
    <property type="entry name" value="Deoxycytidylate_deaminase_dom"/>
</dbReference>
<evidence type="ECO:0000256" key="1">
    <source>
        <dbReference type="ARBA" id="ARBA00001947"/>
    </source>
</evidence>
<dbReference type="Pfam" id="PF00383">
    <property type="entry name" value="dCMP_cyt_deam_1"/>
    <property type="match status" value="1"/>
</dbReference>
<dbReference type="GO" id="GO:0008270">
    <property type="term" value="F:zinc ion binding"/>
    <property type="evidence" value="ECO:0007669"/>
    <property type="project" value="InterPro"/>
</dbReference>
<dbReference type="InterPro" id="IPR016473">
    <property type="entry name" value="dCMP_deaminase"/>
</dbReference>
<evidence type="ECO:0000313" key="7">
    <source>
        <dbReference type="EMBL" id="VVU94726.1"/>
    </source>
</evidence>
<comment type="similarity">
    <text evidence="2">Belongs to the cytidine and deoxycytidylate deaminase family.</text>
</comment>
<dbReference type="PANTHER" id="PTHR11086">
    <property type="entry name" value="DEOXYCYTIDYLATE DEAMINASE-RELATED"/>
    <property type="match status" value="1"/>
</dbReference>
<sequence>MDKLDKLDKVINLVENFKERLSWNEYFMAIAFLISSRSPSKRLNVGAVIVKDNRIISSGYNGFPAGAPHVSIVRDNHEQNAIHAEQNAVSDAAKRGVNINETTIYITHYPCINCCKTIIASGIRTVYFKKDYKNDEIVEELLKVSKINIVKM</sequence>
<dbReference type="InterPro" id="IPR015517">
    <property type="entry name" value="dCMP_deaminase-rel"/>
</dbReference>
<evidence type="ECO:0000256" key="4">
    <source>
        <dbReference type="ARBA" id="ARBA00022801"/>
    </source>
</evidence>
<name>A0A5E8CI19_9ZZZZ</name>
<evidence type="ECO:0000256" key="3">
    <source>
        <dbReference type="ARBA" id="ARBA00022723"/>
    </source>
</evidence>
<dbReference type="GO" id="GO:0004132">
    <property type="term" value="F:dCMP deaminase activity"/>
    <property type="evidence" value="ECO:0007669"/>
    <property type="project" value="InterPro"/>
</dbReference>
<feature type="domain" description="CMP/dCMP-type deaminase" evidence="6">
    <location>
        <begin position="22"/>
        <end position="145"/>
    </location>
</feature>
<organism evidence="7">
    <name type="scientific">seawater metagenome</name>
    <dbReference type="NCBI Taxonomy" id="1561972"/>
    <lineage>
        <taxon>unclassified sequences</taxon>
        <taxon>metagenomes</taxon>
        <taxon>ecological metagenomes</taxon>
    </lineage>
</organism>
<keyword evidence="5" id="KW-0862">Zinc</keyword>
<keyword evidence="4" id="KW-0378">Hydrolase</keyword>
<keyword evidence="3" id="KW-0479">Metal-binding</keyword>
<gene>
    <name evidence="7" type="ORF">CPAV1605_451</name>
</gene>
<proteinExistence type="inferred from homology"/>
<reference evidence="7" key="1">
    <citation type="submission" date="2019-09" db="EMBL/GenBank/DDBJ databases">
        <authorList>
            <person name="Needham M D."/>
        </authorList>
    </citation>
    <scope>NUCLEOTIDE SEQUENCE</scope>
</reference>
<dbReference type="PANTHER" id="PTHR11086:SF18">
    <property type="entry name" value="DEOXYCYTIDYLATE DEAMINASE"/>
    <property type="match status" value="1"/>
</dbReference>
<accession>A0A5E8CI19</accession>
<evidence type="ECO:0000256" key="2">
    <source>
        <dbReference type="ARBA" id="ARBA00006576"/>
    </source>
</evidence>
<dbReference type="InterPro" id="IPR016193">
    <property type="entry name" value="Cytidine_deaminase-like"/>
</dbReference>
<evidence type="ECO:0000256" key="5">
    <source>
        <dbReference type="ARBA" id="ARBA00022833"/>
    </source>
</evidence>
<dbReference type="CDD" id="cd01286">
    <property type="entry name" value="deoxycytidylate_deaminase"/>
    <property type="match status" value="1"/>
</dbReference>
<evidence type="ECO:0000259" key="6">
    <source>
        <dbReference type="PROSITE" id="PS51747"/>
    </source>
</evidence>
<dbReference type="PROSITE" id="PS51747">
    <property type="entry name" value="CYT_DCMP_DEAMINASES_2"/>
    <property type="match status" value="1"/>
</dbReference>
<dbReference type="PROSITE" id="PS00903">
    <property type="entry name" value="CYT_DCMP_DEAMINASES_1"/>
    <property type="match status" value="1"/>
</dbReference>
<dbReference type="GO" id="GO:0005737">
    <property type="term" value="C:cytoplasm"/>
    <property type="evidence" value="ECO:0007669"/>
    <property type="project" value="TreeGrafter"/>
</dbReference>